<evidence type="ECO:0000313" key="2">
    <source>
        <dbReference type="Proteomes" id="UP000306319"/>
    </source>
</evidence>
<name>A0AC61RN94_9BACT</name>
<accession>A0AC61RN94</accession>
<protein>
    <submittedName>
        <fullName evidence="1">Uncharacterized protein</fullName>
    </submittedName>
</protein>
<comment type="caution">
    <text evidence="1">The sequence shown here is derived from an EMBL/GenBank/DDBJ whole genome shotgun (WGS) entry which is preliminary data.</text>
</comment>
<organism evidence="1 2">
    <name type="scientific">Lepagella muris</name>
    <dbReference type="NCBI Taxonomy" id="3032870"/>
    <lineage>
        <taxon>Bacteria</taxon>
        <taxon>Pseudomonadati</taxon>
        <taxon>Bacteroidota</taxon>
        <taxon>Bacteroidia</taxon>
        <taxon>Bacteroidales</taxon>
        <taxon>Muribaculaceae</taxon>
        <taxon>Lepagella</taxon>
    </lineage>
</organism>
<reference evidence="1" key="1">
    <citation type="submission" date="2019-04" db="EMBL/GenBank/DDBJ databases">
        <title>Microbes associate with the intestines of laboratory mice.</title>
        <authorList>
            <person name="Navarre W."/>
            <person name="Wong E."/>
            <person name="Huang K."/>
            <person name="Tropini C."/>
            <person name="Ng K."/>
            <person name="Yu B."/>
        </authorList>
    </citation>
    <scope>NUCLEOTIDE SEQUENCE</scope>
    <source>
        <strain evidence="1">NM04_E33</strain>
    </source>
</reference>
<evidence type="ECO:0000313" key="1">
    <source>
        <dbReference type="EMBL" id="TGY80310.1"/>
    </source>
</evidence>
<sequence length="660" mass="77079">MVEVNSINDYPLTTNRIRVEVNMERFFSSYSIISYYSLNKEFKNLAYEQLADVVCLSVTGIRARWDDLRYPAVRFFILVEKGRVMEVKNSLRIYDKIRFKEDDLSDYDDSLRKRIIASLAINSLGKVRNGKMMYNDGSLLLCDDRNFLVSKSRKELVCLKIEVNEYMNLTAKTATFSNPKNIGQLRKYGNCVFQVSKDIYGQWWSGLSVKPIVIRNLKDSDLNIEDLYIKKKILPDKRNIVPYWPYKPEDYIHGKLFALSQVVESVNDKYRGVLEIDFENFDLMHFDQYKPEKDMLASLKEYFDGKNISFEDPFGTKESGELIVEMQNEFIQVVGDILRFPKKRVNDDMLIKLVEPIGEQIDMTHYTQSHYRKAHNATALQHKVFDKGMANKISKAEARRILIELMVKDCLINRSLPPKLGDLLKEWEFIRYKINRGNVIGASLSIAKDNVINIKDFGFPESSESDILCDFESFVNEKLHYANFEKIRGARDYMAMKKNGNVFLIIDTDEIPMLDVSLIDDGYVEIAKGENPLAFFKRKRVARKYLRGYVGFHLWHTEGLDGEPNASYSYIAGINNDSIQLDKSHKMDKMPRARRIFVLHKEHPEQIENQIMEIADMLKFGFGRWNELMTYPFPFKFLLEYLDDAAEIAFSKHWSEITYK</sequence>
<gene>
    <name evidence="1" type="ORF">E5331_03485</name>
</gene>
<dbReference type="Proteomes" id="UP000306319">
    <property type="component" value="Unassembled WGS sequence"/>
</dbReference>
<keyword evidence="2" id="KW-1185">Reference proteome</keyword>
<proteinExistence type="predicted"/>
<dbReference type="EMBL" id="SRYB01000003">
    <property type="protein sequence ID" value="TGY80310.1"/>
    <property type="molecule type" value="Genomic_DNA"/>
</dbReference>